<dbReference type="AlphaFoldDB" id="A0A398B4D4"/>
<keyword evidence="3" id="KW-1185">Reference proteome</keyword>
<dbReference type="EMBL" id="QWVS01000032">
    <property type="protein sequence ID" value="RID83678.1"/>
    <property type="molecule type" value="Genomic_DNA"/>
</dbReference>
<comment type="caution">
    <text evidence="2">The sequence shown here is derived from an EMBL/GenBank/DDBJ whole genome shotgun (WGS) entry which is preliminary data.</text>
</comment>
<feature type="domain" description="DUF4183" evidence="1">
    <location>
        <begin position="35"/>
        <end position="106"/>
    </location>
</feature>
<accession>A0A398B4D4</accession>
<evidence type="ECO:0000313" key="3">
    <source>
        <dbReference type="Proteomes" id="UP000266016"/>
    </source>
</evidence>
<dbReference type="Pfam" id="PF13799">
    <property type="entry name" value="DUF4183"/>
    <property type="match status" value="1"/>
</dbReference>
<gene>
    <name evidence="2" type="ORF">D1953_15360</name>
</gene>
<evidence type="ECO:0000313" key="2">
    <source>
        <dbReference type="EMBL" id="RID83678.1"/>
    </source>
</evidence>
<sequence length="110" mass="12701">MERSNSKVYLNLPCIPKQEKRFISPKKVLVYEFYTISDGVSLVYKNKDALYEVAKQEILDPKEISYMNLFINGVLQPYENYTVKEGEINLKTVDVPIKGAPIILQMIKVL</sequence>
<dbReference type="InterPro" id="IPR025237">
    <property type="entry name" value="DUF4183"/>
</dbReference>
<dbReference type="RefSeq" id="WP_119118060.1">
    <property type="nucleotide sequence ID" value="NZ_QWVS01000032.1"/>
</dbReference>
<name>A0A398B4D4_9BACI</name>
<dbReference type="Proteomes" id="UP000266016">
    <property type="component" value="Unassembled WGS sequence"/>
</dbReference>
<evidence type="ECO:0000259" key="1">
    <source>
        <dbReference type="Pfam" id="PF13799"/>
    </source>
</evidence>
<protein>
    <submittedName>
        <fullName evidence="2">DUF4183 domain-containing protein</fullName>
    </submittedName>
</protein>
<reference evidence="2 3" key="1">
    <citation type="submission" date="2018-08" db="EMBL/GenBank/DDBJ databases">
        <title>Bacillus jemisoniae sp. nov., Bacillus chryseoplanitiae sp. nov., Bacillus resnikiae sp. nov., and Bacillus frankliniae sp. nov., isolated from Viking spacecraft and associated surfaces.</title>
        <authorList>
            <person name="Seuylemezian A."/>
            <person name="Vaishampayan P."/>
        </authorList>
    </citation>
    <scope>NUCLEOTIDE SEQUENCE [LARGE SCALE GENOMIC DNA]</scope>
    <source>
        <strain evidence="2 3">MA001</strain>
    </source>
</reference>
<organism evidence="2 3">
    <name type="scientific">Peribacillus asahii</name>
    <dbReference type="NCBI Taxonomy" id="228899"/>
    <lineage>
        <taxon>Bacteria</taxon>
        <taxon>Bacillati</taxon>
        <taxon>Bacillota</taxon>
        <taxon>Bacilli</taxon>
        <taxon>Bacillales</taxon>
        <taxon>Bacillaceae</taxon>
        <taxon>Peribacillus</taxon>
    </lineage>
</organism>
<proteinExistence type="predicted"/>